<feature type="transmembrane region" description="Helical" evidence="1">
    <location>
        <begin position="311"/>
        <end position="332"/>
    </location>
</feature>
<feature type="transmembrane region" description="Helical" evidence="1">
    <location>
        <begin position="171"/>
        <end position="202"/>
    </location>
</feature>
<feature type="transmembrane region" description="Helical" evidence="1">
    <location>
        <begin position="145"/>
        <end position="165"/>
    </location>
</feature>
<protein>
    <recommendedName>
        <fullName evidence="4">MFS transporter</fullName>
    </recommendedName>
</protein>
<feature type="transmembrane region" description="Helical" evidence="1">
    <location>
        <begin position="112"/>
        <end position="133"/>
    </location>
</feature>
<evidence type="ECO:0000313" key="3">
    <source>
        <dbReference type="Proteomes" id="UP000005933"/>
    </source>
</evidence>
<keyword evidence="1" id="KW-0812">Transmembrane</keyword>
<feature type="transmembrane region" description="Helical" evidence="1">
    <location>
        <begin position="284"/>
        <end position="305"/>
    </location>
</feature>
<comment type="caution">
    <text evidence="2">The sequence shown here is derived from an EMBL/GenBank/DDBJ whole genome shotgun (WGS) entry which is preliminary data.</text>
</comment>
<proteinExistence type="predicted"/>
<feature type="transmembrane region" description="Helical" evidence="1">
    <location>
        <begin position="90"/>
        <end position="106"/>
    </location>
</feature>
<feature type="transmembrane region" description="Helical" evidence="1">
    <location>
        <begin position="251"/>
        <end position="272"/>
    </location>
</feature>
<evidence type="ECO:0000256" key="1">
    <source>
        <dbReference type="SAM" id="Phobius"/>
    </source>
</evidence>
<evidence type="ECO:0000313" key="2">
    <source>
        <dbReference type="EMBL" id="EAP71224.1"/>
    </source>
</evidence>
<feature type="transmembrane region" description="Helical" evidence="1">
    <location>
        <begin position="222"/>
        <end position="245"/>
    </location>
</feature>
<dbReference type="EMBL" id="AAKL01000060">
    <property type="protein sequence ID" value="EAP71224.1"/>
    <property type="molecule type" value="Genomic_DNA"/>
</dbReference>
<evidence type="ECO:0008006" key="4">
    <source>
        <dbReference type="Google" id="ProtNLM"/>
    </source>
</evidence>
<reference evidence="2 3" key="1">
    <citation type="journal article" date="2006" name="Mol. Plant Microbe Interact.">
        <title>Identification of open reading frames unique to a select agent: Ralstonia solanacearum race 3 biovar 2.</title>
        <authorList>
            <person name="Gabriel D.W."/>
            <person name="Allen C."/>
            <person name="Schell M."/>
            <person name="Denny T.P."/>
            <person name="Greenberg J.T."/>
            <person name="Duan Y.P."/>
            <person name="Flores-Cruz Z."/>
            <person name="Huang Q."/>
            <person name="Clifford J.M."/>
            <person name="Presting G."/>
            <person name="Gonzalez E.T."/>
            <person name="Reddy J."/>
            <person name="Elphinstone J."/>
            <person name="Swanson J."/>
            <person name="Yao J."/>
            <person name="Mulholland V."/>
            <person name="Liu L."/>
            <person name="Farmerie W."/>
            <person name="Patnaikuni M."/>
            <person name="Balogh B."/>
            <person name="Norman D."/>
            <person name="Alvarez A."/>
            <person name="Castillo J.A."/>
            <person name="Jones J."/>
            <person name="Saddler G."/>
            <person name="Walunas T."/>
            <person name="Zhukov A."/>
            <person name="Mikhailova N."/>
        </authorList>
    </citation>
    <scope>NUCLEOTIDE SEQUENCE [LARGE SCALE GENOMIC DNA]</scope>
    <source>
        <strain evidence="2 3">UW551</strain>
    </source>
</reference>
<keyword evidence="1" id="KW-0472">Membrane</keyword>
<feature type="transmembrane region" description="Helical" evidence="1">
    <location>
        <begin position="373"/>
        <end position="390"/>
    </location>
</feature>
<accession>A0AB33VB64</accession>
<dbReference type="AlphaFoldDB" id="A0AB33VB64"/>
<feature type="transmembrane region" description="Helical" evidence="1">
    <location>
        <begin position="344"/>
        <end position="367"/>
    </location>
</feature>
<feature type="transmembrane region" description="Helical" evidence="1">
    <location>
        <begin position="61"/>
        <end position="83"/>
    </location>
</feature>
<organism evidence="2 3">
    <name type="scientific">Ralstonia solanacearum (strain UW551)</name>
    <dbReference type="NCBI Taxonomy" id="342110"/>
    <lineage>
        <taxon>Bacteria</taxon>
        <taxon>Pseudomonadati</taxon>
        <taxon>Pseudomonadota</taxon>
        <taxon>Betaproteobacteria</taxon>
        <taxon>Burkholderiales</taxon>
        <taxon>Burkholderiaceae</taxon>
        <taxon>Ralstonia</taxon>
        <taxon>Ralstonia solanacearum species complex</taxon>
    </lineage>
</organism>
<dbReference type="Proteomes" id="UP000005933">
    <property type="component" value="Unassembled WGS sequence"/>
</dbReference>
<gene>
    <name evidence="2" type="ORF">RRSL_00887</name>
</gene>
<name>A0AB33VB64_RALSU</name>
<feature type="transmembrane region" description="Helical" evidence="1">
    <location>
        <begin position="20"/>
        <end position="41"/>
    </location>
</feature>
<sequence length="399" mass="41270">MADRRRCHHRLGVCRMSRALSMQIALFAGVFFPLHVLPPILSDAGFMPGTGDGLRQIVGLAYHLGFMAGAAAALSFGGTALVVRLEGARRWLALALIAAVAATLIHDPVVQILGRFAYGAGASLLLLLFYRDFARSRRYDRLPKVFGYAAILLETGGLVVGLIVTQRGSSAAIMVAIGVTVLALLAGGCLASAAGPIAGTTFDTDGGTGGRARTGASLSGPWVYMVTAMLAYAGFFLMLLTLGSLRGLDDGALTSGLAIFSTAFAFSAGNLVRFERWAPLASPIKLVSFGVTLSLIGSLVSWSSIHAQASTGIVVGAMLVAFGNGITVSRCFQRASIASPDGYSGPLLTMAGVMALTVSLSIVGQLLGGSAPMVQFLAFAVALTALLFGGHRADCRSHL</sequence>
<keyword evidence="1" id="KW-1133">Transmembrane helix</keyword>